<comment type="caution">
    <text evidence="2">The sequence shown here is derived from an EMBL/GenBank/DDBJ whole genome shotgun (WGS) entry which is preliminary data.</text>
</comment>
<name>A0ABW1PJH5_9FLAO</name>
<dbReference type="Proteomes" id="UP001596287">
    <property type="component" value="Unassembled WGS sequence"/>
</dbReference>
<evidence type="ECO:0000313" key="3">
    <source>
        <dbReference type="Proteomes" id="UP001596287"/>
    </source>
</evidence>
<sequence length="57" mass="6081">MKKSVILFGIIAVAFISCRETPKPVPKTPPVDNPTPKPEPKTVAPGSPVETSDPKNQ</sequence>
<feature type="region of interest" description="Disordered" evidence="1">
    <location>
        <begin position="21"/>
        <end position="57"/>
    </location>
</feature>
<accession>A0ABW1PJH5</accession>
<feature type="compositionally biased region" description="Pro residues" evidence="1">
    <location>
        <begin position="23"/>
        <end position="37"/>
    </location>
</feature>
<dbReference type="EMBL" id="JBHSQB010000003">
    <property type="protein sequence ID" value="MFC6095296.1"/>
    <property type="molecule type" value="Genomic_DNA"/>
</dbReference>
<evidence type="ECO:0000256" key="1">
    <source>
        <dbReference type="SAM" id="MobiDB-lite"/>
    </source>
</evidence>
<reference evidence="3" key="1">
    <citation type="journal article" date="2019" name="Int. J. Syst. Evol. Microbiol.">
        <title>The Global Catalogue of Microorganisms (GCM) 10K type strain sequencing project: providing services to taxonomists for standard genome sequencing and annotation.</title>
        <authorList>
            <consortium name="The Broad Institute Genomics Platform"/>
            <consortium name="The Broad Institute Genome Sequencing Center for Infectious Disease"/>
            <person name="Wu L."/>
            <person name="Ma J."/>
        </authorList>
    </citation>
    <scope>NUCLEOTIDE SEQUENCE [LARGE SCALE GENOMIC DNA]</scope>
    <source>
        <strain evidence="3">CCUG 49679</strain>
    </source>
</reference>
<gene>
    <name evidence="2" type="ORF">ACFPVY_01440</name>
</gene>
<proteinExistence type="predicted"/>
<protein>
    <submittedName>
        <fullName evidence="2">Uncharacterized protein</fullName>
    </submittedName>
</protein>
<keyword evidence="3" id="KW-1185">Reference proteome</keyword>
<evidence type="ECO:0000313" key="2">
    <source>
        <dbReference type="EMBL" id="MFC6095296.1"/>
    </source>
</evidence>
<organism evidence="2 3">
    <name type="scientific">Flavobacterium qiangtangense</name>
    <dbReference type="NCBI Taxonomy" id="1442595"/>
    <lineage>
        <taxon>Bacteria</taxon>
        <taxon>Pseudomonadati</taxon>
        <taxon>Bacteroidota</taxon>
        <taxon>Flavobacteriia</taxon>
        <taxon>Flavobacteriales</taxon>
        <taxon>Flavobacteriaceae</taxon>
        <taxon>Flavobacterium</taxon>
    </lineage>
</organism>
<dbReference type="RefSeq" id="WP_379789908.1">
    <property type="nucleotide sequence ID" value="NZ_JBHSQB010000003.1"/>
</dbReference>
<dbReference type="PROSITE" id="PS51257">
    <property type="entry name" value="PROKAR_LIPOPROTEIN"/>
    <property type="match status" value="1"/>
</dbReference>